<evidence type="ECO:0000313" key="3">
    <source>
        <dbReference type="Proteomes" id="UP001156701"/>
    </source>
</evidence>
<sequence length="77" mass="9087">MKYNIEQIFPRHFFATAKEVGFDRTEMEKILIEFDEQMESVITKVREQLPTNFPKHIADSILSGLHHKAARLKKGWD</sequence>
<gene>
    <name evidence="1" type="ORF">P7V44_08660</name>
    <name evidence="2" type="ORF">Q5E86_13535</name>
</gene>
<keyword evidence="4" id="KW-1185">Reference proteome</keyword>
<evidence type="ECO:0000313" key="4">
    <source>
        <dbReference type="Proteomes" id="UP001176478"/>
    </source>
</evidence>
<dbReference type="AlphaFoldDB" id="A0AA42FGQ8"/>
<evidence type="ECO:0000313" key="2">
    <source>
        <dbReference type="EMBL" id="MDO7857349.1"/>
    </source>
</evidence>
<protein>
    <submittedName>
        <fullName evidence="1">Uncharacterized protein</fullName>
    </submittedName>
</protein>
<dbReference type="EMBL" id="JAUQTG010000007">
    <property type="protein sequence ID" value="MDO7857349.1"/>
    <property type="molecule type" value="Genomic_DNA"/>
</dbReference>
<reference evidence="1" key="1">
    <citation type="submission" date="2023-03" db="EMBL/GenBank/DDBJ databases">
        <title>a new species belonging to Providencia genus.</title>
        <authorList>
            <person name="Yang W."/>
            <person name="Hu F."/>
            <person name="Shen S."/>
            <person name="Ding L."/>
            <person name="Yin D."/>
        </authorList>
    </citation>
    <scope>NUCLEOTIDE SEQUENCE</scope>
    <source>
        <strain evidence="1">CRE-3FA-0001</strain>
    </source>
</reference>
<dbReference type="Proteomes" id="UP001156701">
    <property type="component" value="Unassembled WGS sequence"/>
</dbReference>
<reference evidence="2" key="2">
    <citation type="submission" date="2023-07" db="EMBL/GenBank/DDBJ databases">
        <authorList>
            <person name="Yang W."/>
            <person name="Chen J."/>
            <person name="Ji P."/>
            <person name="Hu F."/>
        </authorList>
    </citation>
    <scope>NUCLEOTIDE SEQUENCE</scope>
    <source>
        <strain evidence="2">CRE-138-0111</strain>
    </source>
</reference>
<reference evidence="2" key="3">
    <citation type="journal article" date="2024" name="Int. J. Antimicrob. Agents">
        <title>Identification of a novel Providencia species showing multi-drug-resistant in three patients with hospital-acquired infection.</title>
        <authorList>
            <person name="Yang W."/>
            <person name="Chen J."/>
            <person name="Yang F."/>
            <person name="Ji P."/>
            <person name="Shen S."/>
            <person name="Yin D."/>
            <person name="Hu F."/>
        </authorList>
    </citation>
    <scope>NUCLEOTIDE SEQUENCE</scope>
    <source>
        <strain evidence="2">CRE-138-0111</strain>
    </source>
</reference>
<comment type="caution">
    <text evidence="1">The sequence shown here is derived from an EMBL/GenBank/DDBJ whole genome shotgun (WGS) entry which is preliminary data.</text>
</comment>
<name>A0AA42FGQ8_9GAMM</name>
<dbReference type="RefSeq" id="WP_247603804.1">
    <property type="nucleotide sequence ID" value="NZ_JARRYG010000007.1"/>
</dbReference>
<dbReference type="EMBL" id="JARRYG010000007">
    <property type="protein sequence ID" value="MDG4696309.1"/>
    <property type="molecule type" value="Genomic_DNA"/>
</dbReference>
<dbReference type="Proteomes" id="UP001176478">
    <property type="component" value="Unassembled WGS sequence"/>
</dbReference>
<proteinExistence type="predicted"/>
<evidence type="ECO:0000313" key="1">
    <source>
        <dbReference type="EMBL" id="MDG4696309.1"/>
    </source>
</evidence>
<accession>A0AA42FGQ8</accession>
<organism evidence="1 3">
    <name type="scientific">Providencia huashanensis</name>
    <dbReference type="NCBI Taxonomy" id="3037798"/>
    <lineage>
        <taxon>Bacteria</taxon>
        <taxon>Pseudomonadati</taxon>
        <taxon>Pseudomonadota</taxon>
        <taxon>Gammaproteobacteria</taxon>
        <taxon>Enterobacterales</taxon>
        <taxon>Morganellaceae</taxon>
        <taxon>Providencia</taxon>
    </lineage>
</organism>